<evidence type="ECO:0000259" key="1">
    <source>
        <dbReference type="PROSITE" id="PS50206"/>
    </source>
</evidence>
<name>A0ABS5H7L7_9GAMM</name>
<dbReference type="Proteomes" id="UP000679722">
    <property type="component" value="Unassembled WGS sequence"/>
</dbReference>
<dbReference type="Gene3D" id="3.40.250.10">
    <property type="entry name" value="Rhodanese-like domain"/>
    <property type="match status" value="1"/>
</dbReference>
<dbReference type="CDD" id="cd00158">
    <property type="entry name" value="RHOD"/>
    <property type="match status" value="1"/>
</dbReference>
<accession>A0ABS5H7L7</accession>
<dbReference type="InterPro" id="IPR001763">
    <property type="entry name" value="Rhodanese-like_dom"/>
</dbReference>
<reference evidence="3" key="1">
    <citation type="submission" date="2023-07" db="EMBL/GenBank/DDBJ databases">
        <title>Marinomonas vulgaris A79, complete genome.</title>
        <authorList>
            <person name="Ying J.-J."/>
        </authorList>
    </citation>
    <scope>NUCLEOTIDE SEQUENCE [LARGE SCALE GENOMIC DNA]</scope>
    <source>
        <strain evidence="3">A79</strain>
    </source>
</reference>
<dbReference type="EMBL" id="JAGSSV010000001">
    <property type="protein sequence ID" value="MBR7887713.1"/>
    <property type="molecule type" value="Genomic_DNA"/>
</dbReference>
<feature type="domain" description="Rhodanese" evidence="1">
    <location>
        <begin position="53"/>
        <end position="143"/>
    </location>
</feature>
<dbReference type="SUPFAM" id="SSF52821">
    <property type="entry name" value="Rhodanese/Cell cycle control phosphatase"/>
    <property type="match status" value="1"/>
</dbReference>
<evidence type="ECO:0000313" key="3">
    <source>
        <dbReference type="Proteomes" id="UP000679722"/>
    </source>
</evidence>
<evidence type="ECO:0000313" key="2">
    <source>
        <dbReference type="EMBL" id="MBR7887713.1"/>
    </source>
</evidence>
<keyword evidence="3" id="KW-1185">Reference proteome</keyword>
<comment type="caution">
    <text evidence="2">The sequence shown here is derived from an EMBL/GenBank/DDBJ whole genome shotgun (WGS) entry which is preliminary data.</text>
</comment>
<dbReference type="PROSITE" id="PS50206">
    <property type="entry name" value="RHODANESE_3"/>
    <property type="match status" value="1"/>
</dbReference>
<dbReference type="PANTHER" id="PTHR43031">
    <property type="entry name" value="FAD-DEPENDENT OXIDOREDUCTASE"/>
    <property type="match status" value="1"/>
</dbReference>
<protein>
    <submittedName>
        <fullName evidence="2">Rhodanese-like domain-containing protein</fullName>
    </submittedName>
</protein>
<dbReference type="Pfam" id="PF00581">
    <property type="entry name" value="Rhodanese"/>
    <property type="match status" value="1"/>
</dbReference>
<dbReference type="InterPro" id="IPR050229">
    <property type="entry name" value="GlpE_sulfurtransferase"/>
</dbReference>
<gene>
    <name evidence="2" type="ORF">J9B83_02080</name>
</gene>
<dbReference type="PANTHER" id="PTHR43031:SF18">
    <property type="entry name" value="RHODANESE-RELATED SULFURTRANSFERASES"/>
    <property type="match status" value="1"/>
</dbReference>
<dbReference type="SMART" id="SM00450">
    <property type="entry name" value="RHOD"/>
    <property type="match status" value="1"/>
</dbReference>
<dbReference type="InterPro" id="IPR036873">
    <property type="entry name" value="Rhodanese-like_dom_sf"/>
</dbReference>
<proteinExistence type="predicted"/>
<organism evidence="2 3">
    <name type="scientific">Marinomonas vulgaris</name>
    <dbReference type="NCBI Taxonomy" id="2823372"/>
    <lineage>
        <taxon>Bacteria</taxon>
        <taxon>Pseudomonadati</taxon>
        <taxon>Pseudomonadota</taxon>
        <taxon>Gammaproteobacteria</taxon>
        <taxon>Oceanospirillales</taxon>
        <taxon>Oceanospirillaceae</taxon>
        <taxon>Marinomonas</taxon>
    </lineage>
</organism>
<sequence>MSLTIMMNQFIEFSTNHWEMVALFVAILITLVFVERKNGPAGLTASAATTLINNEDAVVVDIRPEKEFKTGYITGSINIPATKMKDNLKRLEKHKDDPIIIVCKSGVTSGPSAKDLQKAGFTKVYKLQGGVAEWQSSNLPLVKK</sequence>